<dbReference type="GO" id="GO:0015627">
    <property type="term" value="C:type II protein secretion system complex"/>
    <property type="evidence" value="ECO:0007669"/>
    <property type="project" value="InterPro"/>
</dbReference>
<keyword evidence="3 10" id="KW-0813">Transport</keyword>
<evidence type="ECO:0000313" key="16">
    <source>
        <dbReference type="Proteomes" id="UP000637423"/>
    </source>
</evidence>
<evidence type="ECO:0000256" key="8">
    <source>
        <dbReference type="ARBA" id="ARBA00023136"/>
    </source>
</evidence>
<evidence type="ECO:0000259" key="12">
    <source>
        <dbReference type="Pfam" id="PF00263"/>
    </source>
</evidence>
<dbReference type="InterPro" id="IPR004846">
    <property type="entry name" value="T2SS/T3SS_dom"/>
</dbReference>
<evidence type="ECO:0000256" key="1">
    <source>
        <dbReference type="ARBA" id="ARBA00004442"/>
    </source>
</evidence>
<dbReference type="Proteomes" id="UP000637423">
    <property type="component" value="Unassembled WGS sequence"/>
</dbReference>
<reference evidence="15" key="1">
    <citation type="journal article" date="2014" name="Int. J. Syst. Evol. Microbiol.">
        <title>Complete genome sequence of Corynebacterium casei LMG S-19264T (=DSM 44701T), isolated from a smear-ripened cheese.</title>
        <authorList>
            <consortium name="US DOE Joint Genome Institute (JGI-PGF)"/>
            <person name="Walter F."/>
            <person name="Albersmeier A."/>
            <person name="Kalinowski J."/>
            <person name="Ruckert C."/>
        </authorList>
    </citation>
    <scope>NUCLEOTIDE SEQUENCE</scope>
    <source>
        <strain evidence="15">CGMCC 1.10998</strain>
    </source>
</reference>
<comment type="caution">
    <text evidence="15">The sequence shown here is derived from an EMBL/GenBank/DDBJ whole genome shotgun (WGS) entry which is preliminary data.</text>
</comment>
<evidence type="ECO:0000256" key="3">
    <source>
        <dbReference type="ARBA" id="ARBA00022448"/>
    </source>
</evidence>
<evidence type="ECO:0000256" key="4">
    <source>
        <dbReference type="ARBA" id="ARBA00022452"/>
    </source>
</evidence>
<evidence type="ECO:0000256" key="9">
    <source>
        <dbReference type="ARBA" id="ARBA00023237"/>
    </source>
</evidence>
<name>A0A916UWF6_9BURK</name>
<dbReference type="Pfam" id="PF00263">
    <property type="entry name" value="Secretin"/>
    <property type="match status" value="1"/>
</dbReference>
<keyword evidence="5" id="KW-0812">Transmembrane</keyword>
<gene>
    <name evidence="15" type="ORF">GCM10011396_43800</name>
</gene>
<feature type="domain" description="NolW-like" evidence="13">
    <location>
        <begin position="254"/>
        <end position="375"/>
    </location>
</feature>
<evidence type="ECO:0008006" key="17">
    <source>
        <dbReference type="Google" id="ProtNLM"/>
    </source>
</evidence>
<keyword evidence="7" id="KW-0653">Protein transport</keyword>
<dbReference type="EMBL" id="BMED01000005">
    <property type="protein sequence ID" value="GGC91767.1"/>
    <property type="molecule type" value="Genomic_DNA"/>
</dbReference>
<dbReference type="NCBIfam" id="TIGR02517">
    <property type="entry name" value="type_II_gspD"/>
    <property type="match status" value="1"/>
</dbReference>
<evidence type="ECO:0000259" key="13">
    <source>
        <dbReference type="Pfam" id="PF03958"/>
    </source>
</evidence>
<dbReference type="GO" id="GO:0009279">
    <property type="term" value="C:cell outer membrane"/>
    <property type="evidence" value="ECO:0007669"/>
    <property type="project" value="UniProtKB-SubCell"/>
</dbReference>
<evidence type="ECO:0000313" key="15">
    <source>
        <dbReference type="EMBL" id="GGC91767.1"/>
    </source>
</evidence>
<evidence type="ECO:0000256" key="11">
    <source>
        <dbReference type="SAM" id="MobiDB-lite"/>
    </source>
</evidence>
<accession>A0A916UWF6</accession>
<keyword evidence="4" id="KW-1134">Transmembrane beta strand</keyword>
<dbReference type="InterPro" id="IPR049371">
    <property type="entry name" value="GspD-like_N0"/>
</dbReference>
<feature type="compositionally biased region" description="Low complexity" evidence="11">
    <location>
        <begin position="279"/>
        <end position="330"/>
    </location>
</feature>
<evidence type="ECO:0000256" key="2">
    <source>
        <dbReference type="ARBA" id="ARBA00006980"/>
    </source>
</evidence>
<dbReference type="PANTHER" id="PTHR30332:SF24">
    <property type="entry name" value="SECRETIN GSPD-RELATED"/>
    <property type="match status" value="1"/>
</dbReference>
<keyword evidence="16" id="KW-1185">Reference proteome</keyword>
<dbReference type="Gene3D" id="3.30.1370.120">
    <property type="match status" value="3"/>
</dbReference>
<feature type="region of interest" description="Disordered" evidence="11">
    <location>
        <begin position="673"/>
        <end position="696"/>
    </location>
</feature>
<evidence type="ECO:0000256" key="10">
    <source>
        <dbReference type="RuleBase" id="RU004004"/>
    </source>
</evidence>
<keyword evidence="6" id="KW-0732">Signal</keyword>
<sequence>MACLAGSIQSVYAQDPSQNSVALNFVGADIESVVKAIGHYTGTTFIIDPRVKGQLTLVSEKPLTKDQAFKLLTSTLRLQGYTVVTGDGYAKVVPEADAKLQPGPLQTPAVKGDQIATQIFRLDYETANNVVTVLRPLISPNNTINANPGNNSVVITDYADNLKRLGKIIATLDVPSVSDMDVIPIKHAIASDIASMVARLTENTGAGQDAGRTILLADPRTNSILIKAPSMARAGLIKTVINKLDQPTALPGNVHVVYLKNAEAVKLAQTLRSIVTQDSSLPSSGGSSNTSNSSSLSSSGTSSTSSTSSGLNSTSGSSVPSSTSGSSGSSALSSGGAGGFIQADAATNTLVITASEAVYRNLRGVIDQLDARRAQVYIETLIVEVTANKTNEFGVQWLALTGDANSNYRVGGGTSFSTGGNNLVQLAAGGKTAASSINNGLTVGLFRQIGGQLGLGALAHALESQGGTNVLSIPTLLTLDNEEAKIIVGQNVPFITGQFTTSAATGSAGVNPFQTIERKDVGIKLRVRPQISEGGTVKLNIFQEVSNVDSSTNPAGIITNQRSIETNVLAEDGDIIALGGLIDDKATDTNEKVPLLGDIPFLGNLFKYQTGTRTKTNLMVFLRPTVLRSAEQGANVSVDRYDYMKTQIAPSKEGSETPLFPNVEKGKLMVTPLTIPADPKDKPAITVPAPVPENKQ</sequence>
<dbReference type="PANTHER" id="PTHR30332">
    <property type="entry name" value="PROBABLE GENERAL SECRETION PATHWAY PROTEIN D"/>
    <property type="match status" value="1"/>
</dbReference>
<dbReference type="GO" id="GO:0015628">
    <property type="term" value="P:protein secretion by the type II secretion system"/>
    <property type="evidence" value="ECO:0007669"/>
    <property type="project" value="InterPro"/>
</dbReference>
<reference evidence="15" key="2">
    <citation type="submission" date="2020-09" db="EMBL/GenBank/DDBJ databases">
        <authorList>
            <person name="Sun Q."/>
            <person name="Zhou Y."/>
        </authorList>
    </citation>
    <scope>NUCLEOTIDE SEQUENCE</scope>
    <source>
        <strain evidence="15">CGMCC 1.10998</strain>
    </source>
</reference>
<dbReference type="AlphaFoldDB" id="A0A916UWF6"/>
<dbReference type="PRINTS" id="PR00811">
    <property type="entry name" value="BCTERIALGSPD"/>
</dbReference>
<dbReference type="InterPro" id="IPR038591">
    <property type="entry name" value="NolW-like_sf"/>
</dbReference>
<evidence type="ECO:0000259" key="14">
    <source>
        <dbReference type="Pfam" id="PF21305"/>
    </source>
</evidence>
<proteinExistence type="inferred from homology"/>
<feature type="region of interest" description="Disordered" evidence="11">
    <location>
        <begin position="278"/>
        <end position="330"/>
    </location>
</feature>
<protein>
    <recommendedName>
        <fullName evidence="17">General secretion pathway protein D</fullName>
    </recommendedName>
</protein>
<evidence type="ECO:0000256" key="6">
    <source>
        <dbReference type="ARBA" id="ARBA00022729"/>
    </source>
</evidence>
<feature type="domain" description="Type II/III secretion system secretin-like" evidence="12">
    <location>
        <begin position="461"/>
        <end position="628"/>
    </location>
</feature>
<feature type="domain" description="NolW-like" evidence="13">
    <location>
        <begin position="181"/>
        <end position="248"/>
    </location>
</feature>
<dbReference type="InterPro" id="IPR050810">
    <property type="entry name" value="Bact_Secretion_Sys_Channel"/>
</dbReference>
<comment type="similarity">
    <text evidence="2">Belongs to the bacterial secretin family. GSP D subfamily.</text>
</comment>
<dbReference type="InterPro" id="IPR013356">
    <property type="entry name" value="T2SS_GspD"/>
</dbReference>
<dbReference type="InterPro" id="IPR001775">
    <property type="entry name" value="GspD/PilQ"/>
</dbReference>
<dbReference type="Pfam" id="PF21305">
    <property type="entry name" value="type_II_gspD_N0"/>
    <property type="match status" value="1"/>
</dbReference>
<dbReference type="InterPro" id="IPR005644">
    <property type="entry name" value="NolW-like"/>
</dbReference>
<feature type="domain" description="NolW-like" evidence="13">
    <location>
        <begin position="117"/>
        <end position="176"/>
    </location>
</feature>
<keyword evidence="8" id="KW-0472">Membrane</keyword>
<dbReference type="Pfam" id="PF03958">
    <property type="entry name" value="Secretin_N"/>
    <property type="match status" value="3"/>
</dbReference>
<evidence type="ECO:0000256" key="7">
    <source>
        <dbReference type="ARBA" id="ARBA00022927"/>
    </source>
</evidence>
<organism evidence="15 16">
    <name type="scientific">Undibacterium terreum</name>
    <dbReference type="NCBI Taxonomy" id="1224302"/>
    <lineage>
        <taxon>Bacteria</taxon>
        <taxon>Pseudomonadati</taxon>
        <taxon>Pseudomonadota</taxon>
        <taxon>Betaproteobacteria</taxon>
        <taxon>Burkholderiales</taxon>
        <taxon>Oxalobacteraceae</taxon>
        <taxon>Undibacterium</taxon>
    </lineage>
</organism>
<feature type="domain" description="GspD-like N0" evidence="14">
    <location>
        <begin position="23"/>
        <end position="92"/>
    </location>
</feature>
<comment type="subcellular location">
    <subcellularLocation>
        <location evidence="1 10">Cell outer membrane</location>
    </subcellularLocation>
</comment>
<keyword evidence="9" id="KW-0998">Cell outer membrane</keyword>
<evidence type="ECO:0000256" key="5">
    <source>
        <dbReference type="ARBA" id="ARBA00022692"/>
    </source>
</evidence>